<evidence type="ECO:0000259" key="1">
    <source>
        <dbReference type="Pfam" id="PF02655"/>
    </source>
</evidence>
<protein>
    <submittedName>
        <fullName evidence="2">ATP-grasp superfamily (PylC)</fullName>
    </submittedName>
</protein>
<accession>A0ABM9N493</accession>
<dbReference type="Pfam" id="PF02655">
    <property type="entry name" value="ATP-grasp_3"/>
    <property type="match status" value="1"/>
</dbReference>
<dbReference type="InterPro" id="IPR003806">
    <property type="entry name" value="ATP-grasp_PylC-type"/>
</dbReference>
<dbReference type="InterPro" id="IPR036291">
    <property type="entry name" value="NAD(P)-bd_dom_sf"/>
</dbReference>
<dbReference type="SUPFAM" id="SSF56059">
    <property type="entry name" value="Glutathione synthetase ATP-binding domain-like"/>
    <property type="match status" value="1"/>
</dbReference>
<sequence length="351" mass="40195">MQLTGKKLLVTGARSPIALALMQQFIEAGNRVWTTDSVPFALSKHLAGIEGFTQTAPCRFDPHAFIADINEQIEDFGIDLIIPTNEETFWLSRFRADLEAPLFAADFEIMAVLHHKEHYARVLNAAGLKTPKAYDEHGEDRILKDYYSRFTALGDGNDQLPHFYQQKISGKEWCLSAVAEKGKMQVGIVYDKEINFRGSSSILIGNHDRPDILAALEKLIDFTDFTGLIGCDVIESDQDGELYFIDINPRGTSGLVLLTPEFWSEGKLTFQKPRRTNIALLPYFFKHPFQTQKIFANSESYFKGIAVKHPFFLQLNQVWNWWRYSKREHINFRQATVYDIEWDGEGVDDKE</sequence>
<keyword evidence="3" id="KW-1185">Reference proteome</keyword>
<reference evidence="2 3" key="1">
    <citation type="submission" date="2024-01" db="EMBL/GenBank/DDBJ databases">
        <authorList>
            <person name="Botero Cardona J."/>
        </authorList>
    </citation>
    <scope>NUCLEOTIDE SEQUENCE [LARGE SCALE GENOMIC DNA]</scope>
    <source>
        <strain evidence="2 3">LMG 33000</strain>
    </source>
</reference>
<organism evidence="2 3">
    <name type="scientific">Eupransor demetentiae</name>
    <dbReference type="NCBI Taxonomy" id="3109584"/>
    <lineage>
        <taxon>Bacteria</taxon>
        <taxon>Bacillati</taxon>
        <taxon>Bacillota</taxon>
        <taxon>Bacilli</taxon>
        <taxon>Lactobacillales</taxon>
        <taxon>Lactobacillaceae</taxon>
        <taxon>Eupransor</taxon>
    </lineage>
</organism>
<dbReference type="SUPFAM" id="SSF51735">
    <property type="entry name" value="NAD(P)-binding Rossmann-fold domains"/>
    <property type="match status" value="1"/>
</dbReference>
<comment type="caution">
    <text evidence="2">The sequence shown here is derived from an EMBL/GenBank/DDBJ whole genome shotgun (WGS) entry which is preliminary data.</text>
</comment>
<proteinExistence type="predicted"/>
<evidence type="ECO:0000313" key="3">
    <source>
        <dbReference type="Proteomes" id="UP001314241"/>
    </source>
</evidence>
<evidence type="ECO:0000313" key="2">
    <source>
        <dbReference type="EMBL" id="CAK8053986.1"/>
    </source>
</evidence>
<gene>
    <name evidence="2" type="ORF">R54876_GBNLAHCA_00545</name>
</gene>
<dbReference type="Gene3D" id="3.40.50.20">
    <property type="match status" value="1"/>
</dbReference>
<dbReference type="Proteomes" id="UP001314241">
    <property type="component" value="Unassembled WGS sequence"/>
</dbReference>
<dbReference type="EMBL" id="CAWVOH010000001">
    <property type="protein sequence ID" value="CAK8053986.1"/>
    <property type="molecule type" value="Genomic_DNA"/>
</dbReference>
<dbReference type="Gene3D" id="3.30.470.20">
    <property type="entry name" value="ATP-grasp fold, B domain"/>
    <property type="match status" value="1"/>
</dbReference>
<feature type="domain" description="ATP-grasp fold PylC-type" evidence="1">
    <location>
        <begin position="138"/>
        <end position="252"/>
    </location>
</feature>
<dbReference type="RefSeq" id="WP_349641531.1">
    <property type="nucleotide sequence ID" value="NZ_CAWVOH010000001.1"/>
</dbReference>
<name>A0ABM9N493_9LACO</name>